<feature type="binding site" evidence="6">
    <location>
        <position position="213"/>
    </location>
    <ligand>
        <name>substrate</name>
    </ligand>
</feature>
<reference evidence="8" key="1">
    <citation type="submission" date="2022-12" db="EMBL/GenBank/DDBJ databases">
        <authorList>
            <person name="Petersen C."/>
        </authorList>
    </citation>
    <scope>NUCLEOTIDE SEQUENCE</scope>
    <source>
        <strain evidence="8">IBT 15544</strain>
    </source>
</reference>
<keyword evidence="9" id="KW-1185">Reference proteome</keyword>
<feature type="active site" description="Acyl-ester intermediate" evidence="5">
    <location>
        <position position="237"/>
    </location>
</feature>
<reference evidence="8" key="2">
    <citation type="journal article" date="2023" name="IMA Fungus">
        <title>Comparative genomic study of the Penicillium genus elucidates a diverse pangenome and 15 lateral gene transfer events.</title>
        <authorList>
            <person name="Petersen C."/>
            <person name="Sorensen T."/>
            <person name="Nielsen M.R."/>
            <person name="Sondergaard T.E."/>
            <person name="Sorensen J.L."/>
            <person name="Fitzpatrick D.A."/>
            <person name="Frisvad J.C."/>
            <person name="Nielsen K.L."/>
        </authorList>
    </citation>
    <scope>NUCLEOTIDE SEQUENCE</scope>
    <source>
        <strain evidence="8">IBT 15544</strain>
    </source>
</reference>
<dbReference type="PROSITE" id="PS00571">
    <property type="entry name" value="AMIDASES"/>
    <property type="match status" value="1"/>
</dbReference>
<comment type="similarity">
    <text evidence="2">Belongs to the amidase family.</text>
</comment>
<evidence type="ECO:0000256" key="2">
    <source>
        <dbReference type="ARBA" id="ARBA00009199"/>
    </source>
</evidence>
<dbReference type="PANTHER" id="PTHR46072">
    <property type="entry name" value="AMIDASE-RELATED-RELATED"/>
    <property type="match status" value="1"/>
</dbReference>
<dbReference type="GeneID" id="83180482"/>
<evidence type="ECO:0000313" key="8">
    <source>
        <dbReference type="EMBL" id="KAJ5201456.1"/>
    </source>
</evidence>
<gene>
    <name evidence="8" type="ORF">N7498_006119</name>
</gene>
<feature type="binding site" evidence="6">
    <location>
        <position position="187"/>
    </location>
    <ligand>
        <name>substrate</name>
    </ligand>
</feature>
<dbReference type="InterPro" id="IPR036928">
    <property type="entry name" value="AS_sf"/>
</dbReference>
<organism evidence="8 9">
    <name type="scientific">Penicillium cinerascens</name>
    <dbReference type="NCBI Taxonomy" id="70096"/>
    <lineage>
        <taxon>Eukaryota</taxon>
        <taxon>Fungi</taxon>
        <taxon>Dikarya</taxon>
        <taxon>Ascomycota</taxon>
        <taxon>Pezizomycotina</taxon>
        <taxon>Eurotiomycetes</taxon>
        <taxon>Eurotiomycetidae</taxon>
        <taxon>Eurotiales</taxon>
        <taxon>Aspergillaceae</taxon>
        <taxon>Penicillium</taxon>
    </lineage>
</organism>
<dbReference type="GO" id="GO:0004040">
    <property type="term" value="F:amidase activity"/>
    <property type="evidence" value="ECO:0007669"/>
    <property type="project" value="UniProtKB-EC"/>
</dbReference>
<dbReference type="PIRSF" id="PIRSF001221">
    <property type="entry name" value="Amidase_fungi"/>
    <property type="match status" value="1"/>
</dbReference>
<feature type="binding site" evidence="6">
    <location>
        <begin position="234"/>
        <end position="237"/>
    </location>
    <ligand>
        <name>substrate</name>
    </ligand>
</feature>
<evidence type="ECO:0000256" key="3">
    <source>
        <dbReference type="ARBA" id="ARBA00012922"/>
    </source>
</evidence>
<accession>A0A9W9SX59</accession>
<evidence type="ECO:0000256" key="5">
    <source>
        <dbReference type="PIRSR" id="PIRSR001221-1"/>
    </source>
</evidence>
<dbReference type="SUPFAM" id="SSF75304">
    <property type="entry name" value="Amidase signature (AS) enzymes"/>
    <property type="match status" value="1"/>
</dbReference>
<dbReference type="AlphaFoldDB" id="A0A9W9SX59"/>
<dbReference type="EC" id="3.5.1.4" evidence="3"/>
<dbReference type="EMBL" id="JAPQKR010000013">
    <property type="protein sequence ID" value="KAJ5201456.1"/>
    <property type="molecule type" value="Genomic_DNA"/>
</dbReference>
<dbReference type="RefSeq" id="XP_058307372.1">
    <property type="nucleotide sequence ID" value="XM_058453181.1"/>
</dbReference>
<feature type="domain" description="Amidase" evidence="7">
    <location>
        <begin position="81"/>
        <end position="543"/>
    </location>
</feature>
<evidence type="ECO:0000313" key="9">
    <source>
        <dbReference type="Proteomes" id="UP001150904"/>
    </source>
</evidence>
<dbReference type="Pfam" id="PF01425">
    <property type="entry name" value="Amidase"/>
    <property type="match status" value="1"/>
</dbReference>
<name>A0A9W9SX59_9EURO</name>
<feature type="active site" description="Charge relay system" evidence="5">
    <location>
        <position position="136"/>
    </location>
</feature>
<dbReference type="PANTHER" id="PTHR46072:SF11">
    <property type="entry name" value="AMIDASE-RELATED"/>
    <property type="match status" value="1"/>
</dbReference>
<evidence type="ECO:0000256" key="4">
    <source>
        <dbReference type="ARBA" id="ARBA00022801"/>
    </source>
</evidence>
<dbReference type="Gene3D" id="3.90.1300.10">
    <property type="entry name" value="Amidase signature (AS) domain"/>
    <property type="match status" value="1"/>
</dbReference>
<comment type="caution">
    <text evidence="8">The sequence shown here is derived from an EMBL/GenBank/DDBJ whole genome shotgun (WGS) entry which is preliminary data.</text>
</comment>
<evidence type="ECO:0000256" key="1">
    <source>
        <dbReference type="ARBA" id="ARBA00001311"/>
    </source>
</evidence>
<evidence type="ECO:0000256" key="6">
    <source>
        <dbReference type="PIRSR" id="PIRSR001221-2"/>
    </source>
</evidence>
<protein>
    <recommendedName>
        <fullName evidence="3">amidase</fullName>
        <ecNumber evidence="3">3.5.1.4</ecNumber>
    </recommendedName>
</protein>
<dbReference type="InterPro" id="IPR023631">
    <property type="entry name" value="Amidase_dom"/>
</dbReference>
<dbReference type="Proteomes" id="UP001150904">
    <property type="component" value="Unassembled WGS sequence"/>
</dbReference>
<comment type="catalytic activity">
    <reaction evidence="1">
        <text>a monocarboxylic acid amide + H2O = a monocarboxylate + NH4(+)</text>
        <dbReference type="Rhea" id="RHEA:12020"/>
        <dbReference type="ChEBI" id="CHEBI:15377"/>
        <dbReference type="ChEBI" id="CHEBI:28938"/>
        <dbReference type="ChEBI" id="CHEBI:35757"/>
        <dbReference type="ChEBI" id="CHEBI:83628"/>
        <dbReference type="EC" id="3.5.1.4"/>
    </reaction>
</comment>
<feature type="active site" description="Charge relay system" evidence="5">
    <location>
        <position position="213"/>
    </location>
</feature>
<proteinExistence type="inferred from homology"/>
<dbReference type="InterPro" id="IPR020556">
    <property type="entry name" value="Amidase_CS"/>
</dbReference>
<evidence type="ECO:0000259" key="7">
    <source>
        <dbReference type="Pfam" id="PF01425"/>
    </source>
</evidence>
<keyword evidence="4" id="KW-0378">Hydrolase</keyword>
<sequence length="565" mass="62051">MSEANIAPWQRIAQSKKARRDSAIPTDWQLHHGQVPQDRLNVIDVPVKCGILTPCEVEITETDAPVLVKKMINMEYSSYQVIRAFCKRAAIAQQLVNCLSEVFFDKALEAAEKLDAEYRATGLTRGPLHGLPVSLKDCFKIDGTDASIGYTAYADRPTKKDEESEITKIMRESGAILFCKTNVPTGMMAGETYNAIYGYTANPYNRNLSSGGSSGGESALLALRGSPLGVGTDVGGSVRIPASFCGLYCLKPSSGRFPTYGLQDGMQGQEAVRNSVGPMAKSLDGVELWSRAVLTSEPWMHADPDCLPIQYRDVDIPKKLCFGLLLDDGIVKPLAPVSRALLQTKSSLEAAGHTVIQFNIDDPLYTDNLKFALYRSAAADTVKSILAQTKEPWPRGMEMLEAMANKENKGDDSNCPATVTDLWKAQIKRTEYAKHILNSWAATKTRTGTGREMDALLIPCTVWPASEKYKFIYDNYTSLWNVLDYCATTVPVTHASYTDAKPEYEGRSELEAKVWRDYSPEKFAGAPVGIQLVGRRLNEEYLLGVTRACDNALKAAKNISNGCGM</sequence>
<dbReference type="OrthoDB" id="6428749at2759"/>